<proteinExistence type="predicted"/>
<gene>
    <name evidence="2" type="ORF">OF850_22085</name>
</gene>
<reference evidence="2 3" key="1">
    <citation type="submission" date="2022-10" db="EMBL/GenBank/DDBJ databases">
        <title>Roseococcus glaciei nov., sp. nov., isolated from glacier.</title>
        <authorList>
            <person name="Liu Q."/>
            <person name="Xin Y.-H."/>
        </authorList>
    </citation>
    <scope>NUCLEOTIDE SEQUENCE [LARGE SCALE GENOMIC DNA]</scope>
    <source>
        <strain evidence="2 3">MDT2-1-1</strain>
    </source>
</reference>
<feature type="transmembrane region" description="Helical" evidence="1">
    <location>
        <begin position="238"/>
        <end position="259"/>
    </location>
</feature>
<evidence type="ECO:0000313" key="3">
    <source>
        <dbReference type="Proteomes" id="UP001526430"/>
    </source>
</evidence>
<evidence type="ECO:0000313" key="2">
    <source>
        <dbReference type="EMBL" id="MCW8088281.1"/>
    </source>
</evidence>
<dbReference type="Proteomes" id="UP001526430">
    <property type="component" value="Unassembled WGS sequence"/>
</dbReference>
<evidence type="ECO:0000256" key="1">
    <source>
        <dbReference type="SAM" id="Phobius"/>
    </source>
</evidence>
<name>A0ABT3P1K9_9PROT</name>
<keyword evidence="1" id="KW-1133">Transmembrane helix</keyword>
<keyword evidence="3" id="KW-1185">Reference proteome</keyword>
<keyword evidence="1" id="KW-0812">Transmembrane</keyword>
<feature type="transmembrane region" description="Helical" evidence="1">
    <location>
        <begin position="197"/>
        <end position="226"/>
    </location>
</feature>
<dbReference type="InterPro" id="IPR018688">
    <property type="entry name" value="PpoB2-like"/>
</dbReference>
<dbReference type="Pfam" id="PF09948">
    <property type="entry name" value="PpoB2"/>
    <property type="match status" value="1"/>
</dbReference>
<keyword evidence="1" id="KW-0472">Membrane</keyword>
<accession>A0ABT3P1K9</accession>
<comment type="caution">
    <text evidence="2">The sequence shown here is derived from an EMBL/GenBank/DDBJ whole genome shotgun (WGS) entry which is preliminary data.</text>
</comment>
<protein>
    <submittedName>
        <fullName evidence="2">DUF2182 domain-containing protein</fullName>
    </submittedName>
</protein>
<feature type="transmembrane region" description="Helical" evidence="1">
    <location>
        <begin position="63"/>
        <end position="83"/>
    </location>
</feature>
<feature type="transmembrane region" description="Helical" evidence="1">
    <location>
        <begin position="103"/>
        <end position="127"/>
    </location>
</feature>
<organism evidence="2 3">
    <name type="scientific">Sabulicella glaciei</name>
    <dbReference type="NCBI Taxonomy" id="2984948"/>
    <lineage>
        <taxon>Bacteria</taxon>
        <taxon>Pseudomonadati</taxon>
        <taxon>Pseudomonadota</taxon>
        <taxon>Alphaproteobacteria</taxon>
        <taxon>Acetobacterales</taxon>
        <taxon>Acetobacteraceae</taxon>
        <taxon>Sabulicella</taxon>
    </lineage>
</organism>
<dbReference type="RefSeq" id="WP_301592478.1">
    <property type="nucleotide sequence ID" value="NZ_JAPFQI010000031.1"/>
</dbReference>
<sequence length="260" mass="27060">MSGAGTLDRVLRRDRVVASLALAVVALLAWAYLVLMAGMPMDMAAMAAPAPAAWSAGHAAMMLLMWALMMLAMMLPSAAPMILLYGMLTRRQHPGDGSVGGRVLLFAAGYVAVWSGFAVAATALQWALERAMLLSPAMATGSAALASALFVAAGAYQFTPLKQACLRRCRSPLEFLAGHWRSGAAGAWAMGLRHGAFCVGCCWVIMGLLFVGGVMNLAWIAALALLVLAEKILPGGRLLGHAMGAGLIAWGALGMLTAFV</sequence>
<feature type="transmembrane region" description="Helical" evidence="1">
    <location>
        <begin position="133"/>
        <end position="158"/>
    </location>
</feature>
<dbReference type="EMBL" id="JAPFQI010000031">
    <property type="protein sequence ID" value="MCW8088281.1"/>
    <property type="molecule type" value="Genomic_DNA"/>
</dbReference>